<feature type="transmembrane region" description="Helical" evidence="1">
    <location>
        <begin position="7"/>
        <end position="27"/>
    </location>
</feature>
<keyword evidence="1" id="KW-0812">Transmembrane</keyword>
<dbReference type="Gene3D" id="6.10.250.660">
    <property type="match status" value="1"/>
</dbReference>
<dbReference type="InterPro" id="IPR019933">
    <property type="entry name" value="DivIVA_domain"/>
</dbReference>
<feature type="transmembrane region" description="Helical" evidence="1">
    <location>
        <begin position="39"/>
        <end position="65"/>
    </location>
</feature>
<geneLocation type="plasmid" evidence="2 3">
    <name>pMUM002</name>
</geneLocation>
<name>B6CLV9_MYCL1</name>
<dbReference type="HOGENOM" id="CLU_949356_0_0_11"/>
<sequence>MRTSRVLVATLILLVGTTLVVTIVALFQPGSATHEAMPLWWFPTFTSAGLLVSVVPGVAMALALLTSKRDWAHANEYRVVLPTVAVGSLFWFIAPLPNWHLGLLGAAMLLAAWIVWELRGLSRDNCRAIRAALRGRPNTLWGSRDEDLEFHSVSHSELLDPALPKSPFGKQGYRYDDVDVFLRLIADELQGSDLSESDIHSITFRCAAPLTRGYDTESVDRFLDRIAETIARGMAARASNGDTAGSVDLVGEFVDQCRVEVCGGCWSAAVERGNGGKVIDNNERFVEQGELAW</sequence>
<keyword evidence="2" id="KW-0614">Plasmid</keyword>
<keyword evidence="1" id="KW-0472">Membrane</keyword>
<protein>
    <submittedName>
        <fullName evidence="2">Hypothetical membrane protein</fullName>
    </submittedName>
</protein>
<keyword evidence="1" id="KW-1133">Transmembrane helix</keyword>
<keyword evidence="3" id="KW-1185">Reference proteome</keyword>
<evidence type="ECO:0000313" key="2">
    <source>
        <dbReference type="EMBL" id="ACA57596.1"/>
    </source>
</evidence>
<organism evidence="2 3">
    <name type="scientific">Mycobacterium liflandii (strain 128FXT)</name>
    <dbReference type="NCBI Taxonomy" id="459424"/>
    <lineage>
        <taxon>Bacteria</taxon>
        <taxon>Bacillati</taxon>
        <taxon>Actinomycetota</taxon>
        <taxon>Actinomycetes</taxon>
        <taxon>Mycobacteriales</taxon>
        <taxon>Mycobacteriaceae</taxon>
        <taxon>Mycobacterium</taxon>
        <taxon>Mycobacterium ulcerans group</taxon>
    </lineage>
</organism>
<feature type="transmembrane region" description="Helical" evidence="1">
    <location>
        <begin position="99"/>
        <end position="118"/>
    </location>
</feature>
<dbReference type="NCBIfam" id="TIGR03544">
    <property type="entry name" value="DivI1A_domain"/>
    <property type="match status" value="1"/>
</dbReference>
<dbReference type="Proteomes" id="UP000011157">
    <property type="component" value="Plasmid pMUM002"/>
</dbReference>
<reference evidence="2 3" key="1">
    <citation type="journal article" date="2008" name="BMC Genomics">
        <title>Deciphering the genetic basis for polyketide variation among mycobacteria producing mycolactones.</title>
        <authorList>
            <person name="Pidot S.J."/>
            <person name="Hong H."/>
            <person name="Seemann T."/>
            <person name="Porter J.L."/>
            <person name="Yip M.J."/>
            <person name="Men A."/>
            <person name="Johnson M."/>
            <person name="Wilson P."/>
            <person name="Davies J.K."/>
            <person name="Leadlay P.F."/>
            <person name="Stinear T.P."/>
        </authorList>
    </citation>
    <scope>NUCLEOTIDE SEQUENCE [LARGE SCALE GENOMIC DNA]</scope>
    <source>
        <strain evidence="2 3">128FXT</strain>
    </source>
</reference>
<reference evidence="3" key="2">
    <citation type="journal article" date="2013" name="J. Bacteriol.">
        <title>Complete Genome Sequence of the Frog Pathogen Mycobacterium ulcerans Ecovar Liflandii.</title>
        <authorList>
            <person name="Tobias N.J."/>
            <person name="Doig K.D."/>
            <person name="Medema M.H."/>
            <person name="Chen H."/>
            <person name="Haring V."/>
            <person name="Moore R."/>
            <person name="Seemann T."/>
            <person name="Stinear T.P."/>
        </authorList>
    </citation>
    <scope>NUCLEOTIDE SEQUENCE</scope>
    <source>
        <strain evidence="3">128FXT</strain>
    </source>
</reference>
<dbReference type="EMBL" id="EU271968">
    <property type="protein sequence ID" value="ACA57596.1"/>
    <property type="molecule type" value="Genomic_DNA"/>
</dbReference>
<dbReference type="KEGG" id="mli:MULP_023"/>
<accession>B6CLV9</accession>
<evidence type="ECO:0000256" key="1">
    <source>
        <dbReference type="SAM" id="Phobius"/>
    </source>
</evidence>
<dbReference type="AlphaFoldDB" id="B6CLV9"/>
<feature type="transmembrane region" description="Helical" evidence="1">
    <location>
        <begin position="77"/>
        <end position="93"/>
    </location>
</feature>
<proteinExistence type="predicted"/>
<evidence type="ECO:0000313" key="3">
    <source>
        <dbReference type="Proteomes" id="UP000011157"/>
    </source>
</evidence>
<gene>
    <name evidence="2" type="ordered locus">MULP_023</name>
</gene>